<dbReference type="SUPFAM" id="SSF52540">
    <property type="entry name" value="P-loop containing nucleoside triphosphate hydrolases"/>
    <property type="match status" value="1"/>
</dbReference>
<dbReference type="Proteomes" id="UP000483362">
    <property type="component" value="Unassembled WGS sequence"/>
</dbReference>
<accession>A0A6L5XGY8</accession>
<sequence length="61" mass="7072">MEGQIFKRKIYDAMLRWKHDSAGSTALMIEGPRRVGKSTIVKQFAQREYKSYIIVRNIPTG</sequence>
<dbReference type="InterPro" id="IPR027417">
    <property type="entry name" value="P-loop_NTPase"/>
</dbReference>
<dbReference type="InterPro" id="IPR041682">
    <property type="entry name" value="AAA_14"/>
</dbReference>
<name>A0A6L5XGY8_9BACT</name>
<feature type="domain" description="AAA" evidence="1">
    <location>
        <begin position="25"/>
        <end position="54"/>
    </location>
</feature>
<comment type="caution">
    <text evidence="2">The sequence shown here is derived from an EMBL/GenBank/DDBJ whole genome shotgun (WGS) entry which is preliminary data.</text>
</comment>
<dbReference type="EMBL" id="VULT01000037">
    <property type="protein sequence ID" value="MSS18776.1"/>
    <property type="molecule type" value="Genomic_DNA"/>
</dbReference>
<reference evidence="2 3" key="1">
    <citation type="submission" date="2019-08" db="EMBL/GenBank/DDBJ databases">
        <title>In-depth cultivation of the pig gut microbiome towards novel bacterial diversity and tailored functional studies.</title>
        <authorList>
            <person name="Wylensek D."/>
            <person name="Hitch T.C.A."/>
            <person name="Clavel T."/>
        </authorList>
    </citation>
    <scope>NUCLEOTIDE SEQUENCE [LARGE SCALE GENOMIC DNA]</scope>
    <source>
        <strain evidence="2 3">Oil-RF-744-WCA-WT-10</strain>
    </source>
</reference>
<evidence type="ECO:0000259" key="1">
    <source>
        <dbReference type="Pfam" id="PF13173"/>
    </source>
</evidence>
<protein>
    <submittedName>
        <fullName evidence="2">AAA family ATPase</fullName>
    </submittedName>
</protein>
<gene>
    <name evidence="2" type="ORF">FYJ29_13565</name>
</gene>
<organism evidence="2 3">
    <name type="scientific">Sodaliphilus pleomorphus</name>
    <dbReference type="NCBI Taxonomy" id="2606626"/>
    <lineage>
        <taxon>Bacteria</taxon>
        <taxon>Pseudomonadati</taxon>
        <taxon>Bacteroidota</taxon>
        <taxon>Bacteroidia</taxon>
        <taxon>Bacteroidales</taxon>
        <taxon>Muribaculaceae</taxon>
        <taxon>Sodaliphilus</taxon>
    </lineage>
</organism>
<proteinExistence type="predicted"/>
<dbReference type="Gene3D" id="3.40.50.300">
    <property type="entry name" value="P-loop containing nucleotide triphosphate hydrolases"/>
    <property type="match status" value="1"/>
</dbReference>
<evidence type="ECO:0000313" key="3">
    <source>
        <dbReference type="Proteomes" id="UP000483362"/>
    </source>
</evidence>
<evidence type="ECO:0000313" key="2">
    <source>
        <dbReference type="EMBL" id="MSS18776.1"/>
    </source>
</evidence>
<keyword evidence="3" id="KW-1185">Reference proteome</keyword>
<dbReference type="Pfam" id="PF13173">
    <property type="entry name" value="AAA_14"/>
    <property type="match status" value="1"/>
</dbReference>
<dbReference type="AlphaFoldDB" id="A0A6L5XGY8"/>